<dbReference type="VEuPathDB" id="VectorBase:AALB20_029072"/>
<feature type="compositionally biased region" description="Basic and acidic residues" evidence="1">
    <location>
        <begin position="339"/>
        <end position="421"/>
    </location>
</feature>
<feature type="compositionally biased region" description="Low complexity" evidence="1">
    <location>
        <begin position="1080"/>
        <end position="1091"/>
    </location>
</feature>
<keyword evidence="3" id="KW-1185">Reference proteome</keyword>
<dbReference type="InterPro" id="IPR039353">
    <property type="entry name" value="TF_Adf1"/>
</dbReference>
<name>A0A182FR61_ANOAL</name>
<dbReference type="AlphaFoldDB" id="A0A182FR61"/>
<reference evidence="2 3" key="1">
    <citation type="journal article" date="2017" name="G3 (Bethesda)">
        <title>The Physical Genome Mapping of Anopheles albimanus Corrected Scaffold Misassemblies and Identified Interarm Rearrangements in Genus Anopheles.</title>
        <authorList>
            <person name="Artemov G.N."/>
            <person name="Peery A.N."/>
            <person name="Jiang X."/>
            <person name="Tu Z."/>
            <person name="Stegniy V.N."/>
            <person name="Sharakhova M.V."/>
            <person name="Sharakhov I.V."/>
        </authorList>
    </citation>
    <scope>NUCLEOTIDE SEQUENCE [LARGE SCALE GENOMIC DNA]</scope>
    <source>
        <strain evidence="2 3">ALBI9_A</strain>
    </source>
</reference>
<dbReference type="GO" id="GO:0005634">
    <property type="term" value="C:nucleus"/>
    <property type="evidence" value="ECO:0007669"/>
    <property type="project" value="TreeGrafter"/>
</dbReference>
<proteinExistence type="predicted"/>
<dbReference type="GO" id="GO:0006357">
    <property type="term" value="P:regulation of transcription by RNA polymerase II"/>
    <property type="evidence" value="ECO:0007669"/>
    <property type="project" value="TreeGrafter"/>
</dbReference>
<dbReference type="PANTHER" id="PTHR12243">
    <property type="entry name" value="MADF DOMAIN TRANSCRIPTION FACTOR"/>
    <property type="match status" value="1"/>
</dbReference>
<feature type="region of interest" description="Disordered" evidence="1">
    <location>
        <begin position="690"/>
        <end position="723"/>
    </location>
</feature>
<feature type="compositionally biased region" description="Basic and acidic residues" evidence="1">
    <location>
        <begin position="149"/>
        <end position="164"/>
    </location>
</feature>
<dbReference type="SMART" id="SM00595">
    <property type="entry name" value="MADF"/>
    <property type="match status" value="1"/>
</dbReference>
<evidence type="ECO:0000313" key="3">
    <source>
        <dbReference type="Proteomes" id="UP000069272"/>
    </source>
</evidence>
<dbReference type="VEuPathDB" id="VectorBase:AALB017580"/>
<dbReference type="VEuPathDB" id="VectorBase:AALB017581"/>
<evidence type="ECO:0000313" key="2">
    <source>
        <dbReference type="EnsemblMetazoa" id="AALB009037-PA"/>
    </source>
</evidence>
<dbReference type="InterPro" id="IPR048998">
    <property type="entry name" value="STPR"/>
</dbReference>
<feature type="region of interest" description="Disordered" evidence="1">
    <location>
        <begin position="1150"/>
        <end position="1213"/>
    </location>
</feature>
<dbReference type="Pfam" id="PF10545">
    <property type="entry name" value="MADF_DNA_bdg"/>
    <property type="match status" value="1"/>
</dbReference>
<dbReference type="EnsemblMetazoa" id="AALB009037-RA">
    <property type="protein sequence ID" value="AALB009037-PA"/>
    <property type="gene ID" value="AALB009037"/>
</dbReference>
<feature type="compositionally biased region" description="Basic and acidic residues" evidence="1">
    <location>
        <begin position="955"/>
        <end position="979"/>
    </location>
</feature>
<dbReference type="InterPro" id="IPR006578">
    <property type="entry name" value="MADF-dom"/>
</dbReference>
<dbReference type="Proteomes" id="UP000069272">
    <property type="component" value="Chromosome 2R"/>
</dbReference>
<feature type="region of interest" description="Disordered" evidence="1">
    <location>
        <begin position="862"/>
        <end position="979"/>
    </location>
</feature>
<evidence type="ECO:0000256" key="1">
    <source>
        <dbReference type="SAM" id="MobiDB-lite"/>
    </source>
</evidence>
<sequence>MPLRTDVLDIPGPPVSLLPDENSSKGSGGSQQKKKRRAYVNESEEARARRLARNAERMRQKRATETEEEYRARLAKNAESNRRKRQNETEIERSLRHARSAARERMRRAMETPEQRAVRLAKLAERMRVSRANETPEQRAIRLAKNAAKAKERLLKESPEQWIERKRKKAEYARRKRSGQSLQNSSAGSSSSNDAVIHSVLASDPTTFAHSYVPHLGHPSLTPGSEPPPDVKNIKLIASPKREPGTHVPEQIYSTPQLPFLASSDLKPPEYVNGSHQLPIATSLQPDLYKFHLLPYSLPASAAAAAAAAGATGPDGSTSSSTAPPQHHAPAAPQPRLARNAERMRQKRAAETEEQARKRMAENAERMRRKRAAESEEHYRQRMERNAAFKMTEDYQRRLAENAERNRRRRQNETEMERSIRRARSAARERLRRAMETPEQRAIRLAKLAERMRITRDRLWHTIETPEQRAVRLAKLAERMRIARANETPEQRALRLAKNAARARQRFLNESPEQWIERKRKKAEYARQKRAAQAAGLSPTGGSQSMLNGSTLQQQHMATMDSTNPYAVGQTPATLPETLLHPSAGQPSSSSGPPAAQGAAQGAGTFVMNLKDGHKLTVSAIGKQPGAQGNIALQSADQLYSSSPGQVIFSGTEVKPHELLNGQHLVMPSDQNLYKFHLLPYPFGNAPTTTTSTAVATSSTGSTSSAGSVQQQQSSGQHHSSGGYKRNVTLVQFVQNKLNKMEMELEEIDPLGQPSTRTIEMPQKTALQLIKLIEEREVLWNKYLPNYRNRQAHEEAWEEISELLGYTAIELKYKWASLRSSYRMYRSRAIKSRLNAAAAAAAASGTLPATSVLPQPILLSHPPTTAAGLHGHSNGSSAVGLQPQQQQHQQQQQQQQQDLDLSKSQRRFLHESPEARAKRLARNAERMRQKRAAESEEEYRKRMAQNAERMRKKRAAETQEEYQRRMERNSESKSGDEYRMRLAKNAERNRRRRQNETEMERSIRRARSAARERLRRAMETPEQRAVRLAKLAERMRIARANETPEQRLIRLAKNAAKAKERLLNETPEQWIERKRKKADSSSSIGSSLSVSPANGDTTNAAFSAGAAAAAAAASASVSTYSSSSSLHQSSLATSIPTTLDLKNVKLMASSHRATSAGMQLPAQQQQQQQSHPPQHYGSSAQHQHVPFSGIDVKPPDFLTTSTSHGSSGHGHHGHTIMQPDLYKLHILPYGFPPTAGTVHPNQTNYKAKQQH</sequence>
<feature type="compositionally biased region" description="Low complexity" evidence="1">
    <location>
        <begin position="582"/>
        <end position="600"/>
    </location>
</feature>
<feature type="region of interest" description="Disordered" evidence="1">
    <location>
        <begin position="1072"/>
        <end position="1093"/>
    </location>
</feature>
<reference evidence="2" key="2">
    <citation type="submission" date="2022-08" db="UniProtKB">
        <authorList>
            <consortium name="EnsemblMetazoa"/>
        </authorList>
    </citation>
    <scope>IDENTIFICATION</scope>
    <source>
        <strain evidence="2">STECLA/ALBI9_A</strain>
    </source>
</reference>
<feature type="compositionally biased region" description="Low complexity" evidence="1">
    <location>
        <begin position="882"/>
        <end position="897"/>
    </location>
</feature>
<feature type="compositionally biased region" description="Low complexity" evidence="1">
    <location>
        <begin position="310"/>
        <end position="335"/>
    </location>
</feature>
<feature type="compositionally biased region" description="Basic residues" evidence="1">
    <location>
        <begin position="165"/>
        <end position="178"/>
    </location>
</feature>
<feature type="region of interest" description="Disordered" evidence="1">
    <location>
        <begin position="148"/>
        <end position="193"/>
    </location>
</feature>
<dbReference type="PANTHER" id="PTHR12243:SF69">
    <property type="entry name" value="SI:CH73-59F11.3"/>
    <property type="match status" value="1"/>
</dbReference>
<feature type="compositionally biased region" description="Basic and acidic residues" evidence="1">
    <location>
        <begin position="900"/>
        <end position="941"/>
    </location>
</feature>
<organism evidence="2 3">
    <name type="scientific">Anopheles albimanus</name>
    <name type="common">New world malaria mosquito</name>
    <dbReference type="NCBI Taxonomy" id="7167"/>
    <lineage>
        <taxon>Eukaryota</taxon>
        <taxon>Metazoa</taxon>
        <taxon>Ecdysozoa</taxon>
        <taxon>Arthropoda</taxon>
        <taxon>Hexapoda</taxon>
        <taxon>Insecta</taxon>
        <taxon>Pterygota</taxon>
        <taxon>Neoptera</taxon>
        <taxon>Endopterygota</taxon>
        <taxon>Diptera</taxon>
        <taxon>Nematocera</taxon>
        <taxon>Culicoidea</taxon>
        <taxon>Culicidae</taxon>
        <taxon>Anophelinae</taxon>
        <taxon>Anopheles</taxon>
    </lineage>
</organism>
<feature type="compositionally biased region" description="Basic and acidic residues" evidence="1">
    <location>
        <begin position="86"/>
        <end position="116"/>
    </location>
</feature>
<protein>
    <submittedName>
        <fullName evidence="2">MADF domain-containing protein</fullName>
    </submittedName>
</protein>
<feature type="region of interest" description="Disordered" evidence="1">
    <location>
        <begin position="576"/>
        <end position="600"/>
    </location>
</feature>
<accession>A0A182FR61</accession>
<dbReference type="VEuPathDB" id="VectorBase:AALB20_033837"/>
<dbReference type="STRING" id="7167.A0A182FR61"/>
<feature type="compositionally biased region" description="Low complexity" evidence="1">
    <location>
        <begin position="179"/>
        <end position="193"/>
    </location>
</feature>
<dbReference type="GO" id="GO:0005667">
    <property type="term" value="C:transcription regulator complex"/>
    <property type="evidence" value="ECO:0007669"/>
    <property type="project" value="TreeGrafter"/>
</dbReference>
<feature type="region of interest" description="Disordered" evidence="1">
    <location>
        <begin position="310"/>
        <end position="421"/>
    </location>
</feature>
<dbReference type="VEuPathDB" id="VectorBase:AALB017582"/>
<dbReference type="VEuPathDB" id="VectorBase:AALB017579"/>
<dbReference type="Pfam" id="PF21107">
    <property type="entry name" value="STPRs"/>
    <property type="match status" value="4"/>
</dbReference>
<feature type="compositionally biased region" description="Polar residues" evidence="1">
    <location>
        <begin position="1170"/>
        <end position="1182"/>
    </location>
</feature>
<feature type="region of interest" description="Disordered" evidence="1">
    <location>
        <begin position="513"/>
        <end position="548"/>
    </location>
</feature>
<dbReference type="PROSITE" id="PS51029">
    <property type="entry name" value="MADF"/>
    <property type="match status" value="1"/>
</dbReference>
<feature type="compositionally biased region" description="Basic and acidic residues" evidence="1">
    <location>
        <begin position="44"/>
        <end position="72"/>
    </location>
</feature>
<feature type="region of interest" description="Disordered" evidence="1">
    <location>
        <begin position="1"/>
        <end position="116"/>
    </location>
</feature>